<keyword evidence="5" id="KW-0067">ATP-binding</keyword>
<dbReference type="RefSeq" id="WP_345710776.1">
    <property type="nucleotide sequence ID" value="NZ_BAABIL010000054.1"/>
</dbReference>
<dbReference type="Gene3D" id="3.40.1190.20">
    <property type="match status" value="1"/>
</dbReference>
<keyword evidence="2" id="KW-0808">Transferase</keyword>
<evidence type="ECO:0000256" key="3">
    <source>
        <dbReference type="ARBA" id="ARBA00022741"/>
    </source>
</evidence>
<comment type="caution">
    <text evidence="7">The sequence shown here is derived from an EMBL/GenBank/DDBJ whole genome shotgun (WGS) entry which is preliminary data.</text>
</comment>
<name>A0ABP9H9S3_9ACTN</name>
<keyword evidence="4 7" id="KW-0418">Kinase</keyword>
<sequence length="318" mass="33916">MRQHLRFLVVGEALVDVLVHADGRREQHPGGSPANVALTLARLGRATTLLTSIGDDSAGRMLQEWLAASHVDLDPRSIGSLPTSRSTAHLDDAGAARYELQVRWQLPAVEPPEADVVHIGSLATVLAPGCHSVRDIVERARPRRIISYDPNIRPALITDHERVRSTVEELAAGADIIKVSDEDLQWIDPSADLQRVADRWLSQRARMVVITRGASGAVAFNAAGVVTVEAPRVEVSDTVGAGDTLMGALLACLDAELTSVPGGVVERRRHLSRLSPGAMESILAVSVGAAAVTVSRAGTNPPWPHELLGGAYEFLPEA</sequence>
<evidence type="ECO:0000313" key="7">
    <source>
        <dbReference type="EMBL" id="GAA4965096.1"/>
    </source>
</evidence>
<dbReference type="InterPro" id="IPR002173">
    <property type="entry name" value="Carboh/pur_kinase_PfkB_CS"/>
</dbReference>
<evidence type="ECO:0000256" key="1">
    <source>
        <dbReference type="ARBA" id="ARBA00010688"/>
    </source>
</evidence>
<dbReference type="Proteomes" id="UP001501195">
    <property type="component" value="Unassembled WGS sequence"/>
</dbReference>
<evidence type="ECO:0000256" key="4">
    <source>
        <dbReference type="ARBA" id="ARBA00022777"/>
    </source>
</evidence>
<dbReference type="PROSITE" id="PS00583">
    <property type="entry name" value="PFKB_KINASES_1"/>
    <property type="match status" value="1"/>
</dbReference>
<dbReference type="PANTHER" id="PTHR43085:SF1">
    <property type="entry name" value="PSEUDOURIDINE KINASE-RELATED"/>
    <property type="match status" value="1"/>
</dbReference>
<evidence type="ECO:0000259" key="6">
    <source>
        <dbReference type="Pfam" id="PF00294"/>
    </source>
</evidence>
<accession>A0ABP9H9S3</accession>
<dbReference type="InterPro" id="IPR050306">
    <property type="entry name" value="PfkB_Carbo_kinase"/>
</dbReference>
<keyword evidence="8" id="KW-1185">Reference proteome</keyword>
<reference evidence="8" key="1">
    <citation type="journal article" date="2019" name="Int. J. Syst. Evol. Microbiol.">
        <title>The Global Catalogue of Microorganisms (GCM) 10K type strain sequencing project: providing services to taxonomists for standard genome sequencing and annotation.</title>
        <authorList>
            <consortium name="The Broad Institute Genomics Platform"/>
            <consortium name="The Broad Institute Genome Sequencing Center for Infectious Disease"/>
            <person name="Wu L."/>
            <person name="Ma J."/>
        </authorList>
    </citation>
    <scope>NUCLEOTIDE SEQUENCE [LARGE SCALE GENOMIC DNA]</scope>
    <source>
        <strain evidence="8">JCM 18126</strain>
    </source>
</reference>
<proteinExistence type="inferred from homology"/>
<dbReference type="InterPro" id="IPR029056">
    <property type="entry name" value="Ribokinase-like"/>
</dbReference>
<dbReference type="Pfam" id="PF00294">
    <property type="entry name" value="PfkB"/>
    <property type="match status" value="1"/>
</dbReference>
<dbReference type="PANTHER" id="PTHR43085">
    <property type="entry name" value="HEXOKINASE FAMILY MEMBER"/>
    <property type="match status" value="1"/>
</dbReference>
<evidence type="ECO:0000256" key="2">
    <source>
        <dbReference type="ARBA" id="ARBA00022679"/>
    </source>
</evidence>
<dbReference type="SUPFAM" id="SSF53613">
    <property type="entry name" value="Ribokinase-like"/>
    <property type="match status" value="1"/>
</dbReference>
<dbReference type="CDD" id="cd01167">
    <property type="entry name" value="bac_FRK"/>
    <property type="match status" value="1"/>
</dbReference>
<gene>
    <name evidence="7" type="ORF">GCM10023225_05290</name>
</gene>
<evidence type="ECO:0000256" key="5">
    <source>
        <dbReference type="ARBA" id="ARBA00022840"/>
    </source>
</evidence>
<comment type="similarity">
    <text evidence="1">Belongs to the carbohydrate kinase PfkB family.</text>
</comment>
<dbReference type="EMBL" id="BAABIL010000054">
    <property type="protein sequence ID" value="GAA4965096.1"/>
    <property type="molecule type" value="Genomic_DNA"/>
</dbReference>
<keyword evidence="3" id="KW-0547">Nucleotide-binding</keyword>
<dbReference type="InterPro" id="IPR011611">
    <property type="entry name" value="PfkB_dom"/>
</dbReference>
<protein>
    <submittedName>
        <fullName evidence="7">Carbohydrate kinase</fullName>
    </submittedName>
</protein>
<evidence type="ECO:0000313" key="8">
    <source>
        <dbReference type="Proteomes" id="UP001501195"/>
    </source>
</evidence>
<organism evidence="7 8">
    <name type="scientific">Kineococcus glutinatus</name>
    <dbReference type="NCBI Taxonomy" id="1070872"/>
    <lineage>
        <taxon>Bacteria</taxon>
        <taxon>Bacillati</taxon>
        <taxon>Actinomycetota</taxon>
        <taxon>Actinomycetes</taxon>
        <taxon>Kineosporiales</taxon>
        <taxon>Kineosporiaceae</taxon>
        <taxon>Kineococcus</taxon>
    </lineage>
</organism>
<feature type="domain" description="Carbohydrate kinase PfkB" evidence="6">
    <location>
        <begin position="19"/>
        <end position="305"/>
    </location>
</feature>
<dbReference type="PROSITE" id="PS00584">
    <property type="entry name" value="PFKB_KINASES_2"/>
    <property type="match status" value="1"/>
</dbReference>
<dbReference type="GO" id="GO:0016301">
    <property type="term" value="F:kinase activity"/>
    <property type="evidence" value="ECO:0007669"/>
    <property type="project" value="UniProtKB-KW"/>
</dbReference>